<dbReference type="EMBL" id="LCLO01000002">
    <property type="protein sequence ID" value="KKU19592.1"/>
    <property type="molecule type" value="Genomic_DNA"/>
</dbReference>
<keyword evidence="3" id="KW-0963">Cytoplasm</keyword>
<evidence type="ECO:0000313" key="6">
    <source>
        <dbReference type="EMBL" id="KKU19592.1"/>
    </source>
</evidence>
<comment type="caution">
    <text evidence="6">The sequence shown here is derived from an EMBL/GenBank/DDBJ whole genome shotgun (WGS) entry which is preliminary data.</text>
</comment>
<dbReference type="Gene3D" id="1.10.132.20">
    <property type="entry name" value="Ribosome-recycling factor"/>
    <property type="match status" value="1"/>
</dbReference>
<gene>
    <name evidence="3" type="primary">frr</name>
    <name evidence="6" type="ORF">UX27_C0002G0009</name>
</gene>
<dbReference type="GO" id="GO:0005737">
    <property type="term" value="C:cytoplasm"/>
    <property type="evidence" value="ECO:0007669"/>
    <property type="project" value="UniProtKB-SubCell"/>
</dbReference>
<dbReference type="PANTHER" id="PTHR20982:SF3">
    <property type="entry name" value="MITOCHONDRIAL RIBOSOME RECYCLING FACTOR PSEUDO 1"/>
    <property type="match status" value="1"/>
</dbReference>
<dbReference type="NCBIfam" id="TIGR00496">
    <property type="entry name" value="frr"/>
    <property type="match status" value="1"/>
</dbReference>
<evidence type="ECO:0000313" key="7">
    <source>
        <dbReference type="Proteomes" id="UP000034644"/>
    </source>
</evidence>
<evidence type="ECO:0000256" key="2">
    <source>
        <dbReference type="ARBA" id="ARBA00022917"/>
    </source>
</evidence>
<reference evidence="6 7" key="1">
    <citation type="journal article" date="2015" name="Nature">
        <title>rRNA introns, odd ribosomes, and small enigmatic genomes across a large radiation of phyla.</title>
        <authorList>
            <person name="Brown C.T."/>
            <person name="Hug L.A."/>
            <person name="Thomas B.C."/>
            <person name="Sharon I."/>
            <person name="Castelle C.J."/>
            <person name="Singh A."/>
            <person name="Wilkins M.J."/>
            <person name="Williams K.H."/>
            <person name="Banfield J.F."/>
        </authorList>
    </citation>
    <scope>NUCLEOTIDE SEQUENCE [LARGE SCALE GENOMIC DNA]</scope>
</reference>
<dbReference type="CDD" id="cd00520">
    <property type="entry name" value="RRF"/>
    <property type="match status" value="1"/>
</dbReference>
<dbReference type="GO" id="GO:0006415">
    <property type="term" value="P:translational termination"/>
    <property type="evidence" value="ECO:0007669"/>
    <property type="project" value="UniProtKB-UniRule"/>
</dbReference>
<name>A0A0G1NGZ3_9BACT</name>
<keyword evidence="2 3" id="KW-0648">Protein biosynthesis</keyword>
<proteinExistence type="inferred from homology"/>
<dbReference type="HAMAP" id="MF_00040">
    <property type="entry name" value="RRF"/>
    <property type="match status" value="1"/>
</dbReference>
<dbReference type="Pfam" id="PF01765">
    <property type="entry name" value="RRF"/>
    <property type="match status" value="1"/>
</dbReference>
<dbReference type="GO" id="GO:0043023">
    <property type="term" value="F:ribosomal large subunit binding"/>
    <property type="evidence" value="ECO:0007669"/>
    <property type="project" value="TreeGrafter"/>
</dbReference>
<feature type="domain" description="Ribosome recycling factor" evidence="5">
    <location>
        <begin position="19"/>
        <end position="181"/>
    </location>
</feature>
<evidence type="ECO:0000259" key="5">
    <source>
        <dbReference type="Pfam" id="PF01765"/>
    </source>
</evidence>
<dbReference type="SUPFAM" id="SSF55194">
    <property type="entry name" value="Ribosome recycling factor, RRF"/>
    <property type="match status" value="1"/>
</dbReference>
<comment type="subcellular location">
    <subcellularLocation>
        <location evidence="3">Cytoplasm</location>
    </subcellularLocation>
</comment>
<comment type="similarity">
    <text evidence="1 3">Belongs to the RRF family.</text>
</comment>
<accession>A0A0G1NGZ3</accession>
<dbReference type="Proteomes" id="UP000034644">
    <property type="component" value="Unassembled WGS sequence"/>
</dbReference>
<dbReference type="InterPro" id="IPR036191">
    <property type="entry name" value="RRF_sf"/>
</dbReference>
<feature type="coiled-coil region" evidence="4">
    <location>
        <begin position="156"/>
        <end position="183"/>
    </location>
</feature>
<protein>
    <recommendedName>
        <fullName evidence="3">Ribosome-recycling factor</fullName>
        <shortName evidence="3">RRF</shortName>
    </recommendedName>
    <alternativeName>
        <fullName evidence="3">Ribosome-releasing factor</fullName>
    </alternativeName>
</protein>
<evidence type="ECO:0000256" key="3">
    <source>
        <dbReference type="HAMAP-Rule" id="MF_00040"/>
    </source>
</evidence>
<dbReference type="PATRIC" id="fig|1618614.3.peg.23"/>
<sequence>MFDVILKIKPELEKVVERFKNDLAGLRTGRATPALVENIMVDYYGSRVSLKEIAAISVPEPKQIVITPWDKNALGDMEKGIRNSDLGINPIVDGHLIRLNMPPMTDEYRKKLIKLVKEKAEEARVAVRGVRDDCWKEIQALEREKKIREDEKFKGKDDLQKLIDETHKKIEELSQKKEEEIQTV</sequence>
<dbReference type="PANTHER" id="PTHR20982">
    <property type="entry name" value="RIBOSOME RECYCLING FACTOR"/>
    <property type="match status" value="1"/>
</dbReference>
<keyword evidence="4" id="KW-0175">Coiled coil</keyword>
<dbReference type="InterPro" id="IPR023584">
    <property type="entry name" value="Ribosome_recyc_fac_dom"/>
</dbReference>
<evidence type="ECO:0000256" key="4">
    <source>
        <dbReference type="SAM" id="Coils"/>
    </source>
</evidence>
<dbReference type="InterPro" id="IPR002661">
    <property type="entry name" value="Ribosome_recyc_fac"/>
</dbReference>
<dbReference type="AlphaFoldDB" id="A0A0G1NGZ3"/>
<comment type="function">
    <text evidence="3">Responsible for the release of ribosomes from messenger RNA at the termination of protein biosynthesis. May increase the efficiency of translation by recycling ribosomes from one round of translation to another.</text>
</comment>
<dbReference type="Gene3D" id="3.30.1360.40">
    <property type="match status" value="1"/>
</dbReference>
<organism evidence="6 7">
    <name type="scientific">Candidatus Azambacteria bacterium GW2011_GWA2_45_90</name>
    <dbReference type="NCBI Taxonomy" id="1618614"/>
    <lineage>
        <taxon>Bacteria</taxon>
        <taxon>Candidatus Azamiibacteriota</taxon>
    </lineage>
</organism>
<dbReference type="FunFam" id="3.30.1360.40:FF:000001">
    <property type="entry name" value="Ribosome-recycling factor"/>
    <property type="match status" value="1"/>
</dbReference>
<evidence type="ECO:0000256" key="1">
    <source>
        <dbReference type="ARBA" id="ARBA00005912"/>
    </source>
</evidence>